<evidence type="ECO:0000313" key="12">
    <source>
        <dbReference type="EMBL" id="KAK0632023.1"/>
    </source>
</evidence>
<evidence type="ECO:0000256" key="8">
    <source>
        <dbReference type="ARBA" id="ARBA00023010"/>
    </source>
</evidence>
<evidence type="ECO:0000256" key="6">
    <source>
        <dbReference type="ARBA" id="ARBA00022927"/>
    </source>
</evidence>
<feature type="compositionally biased region" description="Basic and acidic residues" evidence="10">
    <location>
        <begin position="40"/>
        <end position="49"/>
    </location>
</feature>
<feature type="transmembrane region" description="Helical" evidence="11">
    <location>
        <begin position="84"/>
        <end position="104"/>
    </location>
</feature>
<dbReference type="GO" id="GO:0005784">
    <property type="term" value="C:Sec61 translocon complex"/>
    <property type="evidence" value="ECO:0007669"/>
    <property type="project" value="InterPro"/>
</dbReference>
<comment type="caution">
    <text evidence="12">The sequence shown here is derived from an EMBL/GenBank/DDBJ whole genome shotgun (WGS) entry which is preliminary data.</text>
</comment>
<evidence type="ECO:0000256" key="9">
    <source>
        <dbReference type="ARBA" id="ARBA00023136"/>
    </source>
</evidence>
<keyword evidence="7 11" id="KW-1133">Transmembrane helix</keyword>
<dbReference type="InterPro" id="IPR016482">
    <property type="entry name" value="SecG/Sec61-beta/Sbh"/>
</dbReference>
<feature type="region of interest" description="Disordered" evidence="10">
    <location>
        <begin position="1"/>
        <end position="66"/>
    </location>
</feature>
<gene>
    <name evidence="12" type="ORF">B0T14DRAFT_503064</name>
</gene>
<evidence type="ECO:0000256" key="7">
    <source>
        <dbReference type="ARBA" id="ARBA00022989"/>
    </source>
</evidence>
<dbReference type="Pfam" id="PF03911">
    <property type="entry name" value="Sec61_beta"/>
    <property type="match status" value="1"/>
</dbReference>
<comment type="subcellular location">
    <subcellularLocation>
        <location evidence="1">Endoplasmic reticulum membrane</location>
        <topology evidence="1">Single-pass membrane protein</topology>
    </subcellularLocation>
</comment>
<evidence type="ECO:0000256" key="4">
    <source>
        <dbReference type="ARBA" id="ARBA00022692"/>
    </source>
</evidence>
<evidence type="ECO:0000256" key="5">
    <source>
        <dbReference type="ARBA" id="ARBA00022824"/>
    </source>
</evidence>
<keyword evidence="4 11" id="KW-0812">Transmembrane</keyword>
<evidence type="ECO:0000256" key="1">
    <source>
        <dbReference type="ARBA" id="ARBA00004389"/>
    </source>
</evidence>
<evidence type="ECO:0000256" key="2">
    <source>
        <dbReference type="ARBA" id="ARBA00006103"/>
    </source>
</evidence>
<evidence type="ECO:0000313" key="13">
    <source>
        <dbReference type="Proteomes" id="UP001175000"/>
    </source>
</evidence>
<keyword evidence="3" id="KW-0813">Transport</keyword>
<comment type="similarity">
    <text evidence="2">Belongs to the SEC61-beta family.</text>
</comment>
<dbReference type="EMBL" id="JAULSU010000001">
    <property type="protein sequence ID" value="KAK0632023.1"/>
    <property type="molecule type" value="Genomic_DNA"/>
</dbReference>
<dbReference type="Proteomes" id="UP001175000">
    <property type="component" value="Unassembled WGS sequence"/>
</dbReference>
<keyword evidence="5" id="KW-0256">Endoplasmic reticulum</keyword>
<dbReference type="AlphaFoldDB" id="A0AA39XDL8"/>
<sequence length="112" mass="11428">MSSPRASSPVGAPAATGASIGRPSSPAVPGGARTAIRRRAAADQKEKIANARPSSTRAAGAGGSSSTMLRLYTDESPGLKVDPVVVLVLSLVFIFSVVALHIIAKITRRFSS</sequence>
<dbReference type="GO" id="GO:0006886">
    <property type="term" value="P:intracellular protein transport"/>
    <property type="evidence" value="ECO:0007669"/>
    <property type="project" value="InterPro"/>
</dbReference>
<accession>A0AA39XDL8</accession>
<keyword evidence="13" id="KW-1185">Reference proteome</keyword>
<reference evidence="12" key="1">
    <citation type="submission" date="2023-06" db="EMBL/GenBank/DDBJ databases">
        <title>Genome-scale phylogeny and comparative genomics of the fungal order Sordariales.</title>
        <authorList>
            <consortium name="Lawrence Berkeley National Laboratory"/>
            <person name="Hensen N."/>
            <person name="Bonometti L."/>
            <person name="Westerberg I."/>
            <person name="Brannstrom I.O."/>
            <person name="Guillou S."/>
            <person name="Cros-Aarteil S."/>
            <person name="Calhoun S."/>
            <person name="Haridas S."/>
            <person name="Kuo A."/>
            <person name="Mondo S."/>
            <person name="Pangilinan J."/>
            <person name="Riley R."/>
            <person name="Labutti K."/>
            <person name="Andreopoulos B."/>
            <person name="Lipzen A."/>
            <person name="Chen C."/>
            <person name="Yanf M."/>
            <person name="Daum C."/>
            <person name="Ng V."/>
            <person name="Clum A."/>
            <person name="Steindorff A."/>
            <person name="Ohm R."/>
            <person name="Martin F."/>
            <person name="Silar P."/>
            <person name="Natvig D."/>
            <person name="Lalanne C."/>
            <person name="Gautier V."/>
            <person name="Ament-Velasquez S.L."/>
            <person name="Kruys A."/>
            <person name="Hutchinson M.I."/>
            <person name="Powell A.J."/>
            <person name="Barry K."/>
            <person name="Miller A.N."/>
            <person name="Grigoriev I.V."/>
            <person name="Debuchy R."/>
            <person name="Gladieux P."/>
            <person name="Thoren M.H."/>
            <person name="Johannesson H."/>
        </authorList>
    </citation>
    <scope>NUCLEOTIDE SEQUENCE</scope>
    <source>
        <strain evidence="12">CBS 606.72</strain>
    </source>
</reference>
<protein>
    <submittedName>
        <fullName evidence="12">Sec61beta family-domain-containing protein</fullName>
    </submittedName>
</protein>
<keyword evidence="9 11" id="KW-0472">Membrane</keyword>
<evidence type="ECO:0000256" key="11">
    <source>
        <dbReference type="SAM" id="Phobius"/>
    </source>
</evidence>
<dbReference type="PANTHER" id="PTHR13509">
    <property type="entry name" value="SEC61 SUBUNIT BETA"/>
    <property type="match status" value="1"/>
</dbReference>
<keyword evidence="8" id="KW-0811">Translocation</keyword>
<dbReference type="InterPro" id="IPR030671">
    <property type="entry name" value="Sec61-beta/Sbh"/>
</dbReference>
<proteinExistence type="inferred from homology"/>
<keyword evidence="6" id="KW-0653">Protein transport</keyword>
<evidence type="ECO:0000256" key="10">
    <source>
        <dbReference type="SAM" id="MobiDB-lite"/>
    </source>
</evidence>
<name>A0AA39XDL8_9PEZI</name>
<evidence type="ECO:0000256" key="3">
    <source>
        <dbReference type="ARBA" id="ARBA00022448"/>
    </source>
</evidence>
<organism evidence="12 13">
    <name type="scientific">Immersiella caudata</name>
    <dbReference type="NCBI Taxonomy" id="314043"/>
    <lineage>
        <taxon>Eukaryota</taxon>
        <taxon>Fungi</taxon>
        <taxon>Dikarya</taxon>
        <taxon>Ascomycota</taxon>
        <taxon>Pezizomycotina</taxon>
        <taxon>Sordariomycetes</taxon>
        <taxon>Sordariomycetidae</taxon>
        <taxon>Sordariales</taxon>
        <taxon>Lasiosphaeriaceae</taxon>
        <taxon>Immersiella</taxon>
    </lineage>
</organism>